<protein>
    <recommendedName>
        <fullName evidence="3">N-acetylmuramic acid 6-phosphate etherase</fullName>
        <shortName evidence="3">MurNAc-6-P etherase</shortName>
        <ecNumber evidence="3">4.2.1.126</ecNumber>
    </recommendedName>
    <alternativeName>
        <fullName evidence="3">N-acetylmuramic acid 6-phosphate hydrolase</fullName>
    </alternativeName>
    <alternativeName>
        <fullName evidence="3">N-acetylmuramic acid 6-phosphate lyase</fullName>
    </alternativeName>
</protein>
<dbReference type="PANTHER" id="PTHR10088:SF4">
    <property type="entry name" value="GLUCOKINASE REGULATORY PROTEIN"/>
    <property type="match status" value="1"/>
</dbReference>
<dbReference type="GO" id="GO:0016829">
    <property type="term" value="F:lyase activity"/>
    <property type="evidence" value="ECO:0007669"/>
    <property type="project" value="UniProtKB-KW"/>
</dbReference>
<dbReference type="InterPro" id="IPR005486">
    <property type="entry name" value="Glucokinase_regulatory_CS"/>
</dbReference>
<evidence type="ECO:0000259" key="4">
    <source>
        <dbReference type="PROSITE" id="PS51464"/>
    </source>
</evidence>
<evidence type="ECO:0000256" key="1">
    <source>
        <dbReference type="ARBA" id="ARBA00023239"/>
    </source>
</evidence>
<evidence type="ECO:0000256" key="3">
    <source>
        <dbReference type="HAMAP-Rule" id="MF_00068"/>
    </source>
</evidence>
<feature type="active site" evidence="3">
    <location>
        <position position="113"/>
    </location>
</feature>
<sequence>MLNHLTTETRNERTMNLDQMSAEELLKVMNDEDAKVALAVRKQIPQIAEAVKKIIKSFKSGGRLIYMGAGTSGRIGLLDAVECPPTFGADPNEVIGLIAGGERAFIKAVEGAEDSKTLGIQDLKNIKLTKHDVVVGIAASGRTPYVISGLEYANKIGAASIAISCNKDSEIGKIAQVAIEVVNGPEVLTGSTRLKAGTAQKLICNMLSTASMIGIGKVYGNLMVDLQLTNKKLVERAKRIIMEAASCDFQTAEEYLRKAHNKPKVAIVMLLTGMTYEEAAERLEKNQGFVRKAIE</sequence>
<dbReference type="NCBIfam" id="TIGR00274">
    <property type="entry name" value="N-acetylmuramic acid 6-phosphate etherase"/>
    <property type="match status" value="1"/>
</dbReference>
<dbReference type="PROSITE" id="PS51464">
    <property type="entry name" value="SIS"/>
    <property type="match status" value="1"/>
</dbReference>
<dbReference type="RefSeq" id="WP_205003870.1">
    <property type="nucleotide sequence ID" value="NZ_JAFBER010000014.1"/>
</dbReference>
<feature type="domain" description="SIS" evidence="4">
    <location>
        <begin position="54"/>
        <end position="217"/>
    </location>
</feature>
<proteinExistence type="inferred from homology"/>
<dbReference type="PROSITE" id="PS01272">
    <property type="entry name" value="GCKR"/>
    <property type="match status" value="1"/>
</dbReference>
<dbReference type="EMBL" id="JAFBER010000014">
    <property type="protein sequence ID" value="MBM7645967.1"/>
    <property type="molecule type" value="Genomic_DNA"/>
</dbReference>
<comment type="subunit">
    <text evidence="3">Homodimer.</text>
</comment>
<accession>A0ABS2Q364</accession>
<evidence type="ECO:0000313" key="5">
    <source>
        <dbReference type="EMBL" id="MBM7645967.1"/>
    </source>
</evidence>
<comment type="similarity">
    <text evidence="3">Belongs to the GCKR-like family. MurNAc-6-P etherase subfamily.</text>
</comment>
<dbReference type="Gene3D" id="3.40.50.10490">
    <property type="entry name" value="Glucose-6-phosphate isomerase like protein, domain 1"/>
    <property type="match status" value="1"/>
</dbReference>
<evidence type="ECO:0000313" key="6">
    <source>
        <dbReference type="Proteomes" id="UP000808914"/>
    </source>
</evidence>
<comment type="miscellaneous">
    <text evidence="3">A lyase-type mechanism (elimination/hydration) is suggested for the cleavage of the lactyl ether bond of MurNAc 6-phosphate, with the formation of an alpha,beta-unsaturated aldehyde intermediate with (E)-stereochemistry, followed by the syn addition of water to give product.</text>
</comment>
<dbReference type="HAMAP" id="MF_00068">
    <property type="entry name" value="MurQ"/>
    <property type="match status" value="1"/>
</dbReference>
<dbReference type="SUPFAM" id="SSF53697">
    <property type="entry name" value="SIS domain"/>
    <property type="match status" value="1"/>
</dbReference>
<comment type="caution">
    <text evidence="5">The sequence shown here is derived from an EMBL/GenBank/DDBJ whole genome shotgun (WGS) entry which is preliminary data.</text>
</comment>
<dbReference type="Pfam" id="PF20741">
    <property type="entry name" value="GKRP-like_C"/>
    <property type="match status" value="1"/>
</dbReference>
<comment type="catalytic activity">
    <reaction evidence="3">
        <text>N-acetyl-D-muramate 6-phosphate + H2O = N-acetyl-D-glucosamine 6-phosphate + (R)-lactate</text>
        <dbReference type="Rhea" id="RHEA:26410"/>
        <dbReference type="ChEBI" id="CHEBI:15377"/>
        <dbReference type="ChEBI" id="CHEBI:16004"/>
        <dbReference type="ChEBI" id="CHEBI:57513"/>
        <dbReference type="ChEBI" id="CHEBI:58722"/>
        <dbReference type="EC" id="4.2.1.126"/>
    </reaction>
</comment>
<feature type="active site" description="Proton donor" evidence="3">
    <location>
        <position position="82"/>
    </location>
</feature>
<dbReference type="Pfam" id="PF22645">
    <property type="entry name" value="GKRP_SIS_N"/>
    <property type="match status" value="1"/>
</dbReference>
<dbReference type="Proteomes" id="UP000808914">
    <property type="component" value="Unassembled WGS sequence"/>
</dbReference>
<dbReference type="CDD" id="cd05007">
    <property type="entry name" value="SIS_Etherase"/>
    <property type="match status" value="1"/>
</dbReference>
<dbReference type="InterPro" id="IPR040190">
    <property type="entry name" value="MURQ/GCKR"/>
</dbReference>
<keyword evidence="1 3" id="KW-0456">Lyase</keyword>
<dbReference type="InterPro" id="IPR046348">
    <property type="entry name" value="SIS_dom_sf"/>
</dbReference>
<dbReference type="PANTHER" id="PTHR10088">
    <property type="entry name" value="GLUCOKINASE REGULATORY PROTEIN"/>
    <property type="match status" value="1"/>
</dbReference>
<reference evidence="5 6" key="1">
    <citation type="submission" date="2021-01" db="EMBL/GenBank/DDBJ databases">
        <title>Genomic Encyclopedia of Type Strains, Phase IV (KMG-IV): sequencing the most valuable type-strain genomes for metagenomic binning, comparative biology and taxonomic classification.</title>
        <authorList>
            <person name="Goeker M."/>
        </authorList>
    </citation>
    <scope>NUCLEOTIDE SEQUENCE [LARGE SCALE GENOMIC DNA]</scope>
    <source>
        <strain evidence="5 6">DSM 28236</strain>
    </source>
</reference>
<name>A0ABS2Q364_9BACL</name>
<keyword evidence="6" id="KW-1185">Reference proteome</keyword>
<dbReference type="EC" id="4.2.1.126" evidence="3"/>
<keyword evidence="2 3" id="KW-0119">Carbohydrate metabolism</keyword>
<gene>
    <name evidence="3" type="primary">murQ</name>
    <name evidence="5" type="ORF">JOD45_002192</name>
</gene>
<evidence type="ECO:0000256" key="2">
    <source>
        <dbReference type="ARBA" id="ARBA00023277"/>
    </source>
</evidence>
<organism evidence="5 6">
    <name type="scientific">Scopulibacillus daqui</name>
    <dbReference type="NCBI Taxonomy" id="1469162"/>
    <lineage>
        <taxon>Bacteria</taxon>
        <taxon>Bacillati</taxon>
        <taxon>Bacillota</taxon>
        <taxon>Bacilli</taxon>
        <taxon>Bacillales</taxon>
        <taxon>Sporolactobacillaceae</taxon>
        <taxon>Scopulibacillus</taxon>
    </lineage>
</organism>
<dbReference type="NCBIfam" id="NF009222">
    <property type="entry name" value="PRK12570.1"/>
    <property type="match status" value="1"/>
</dbReference>
<dbReference type="NCBIfam" id="NF003915">
    <property type="entry name" value="PRK05441.1"/>
    <property type="match status" value="1"/>
</dbReference>
<comment type="pathway">
    <text evidence="3">Amino-sugar metabolism; N-acetylmuramate degradation.</text>
</comment>
<dbReference type="Gene3D" id="1.10.8.1080">
    <property type="match status" value="1"/>
</dbReference>
<comment type="function">
    <text evidence="3">Specifically catalyzes the cleavage of the D-lactyl ether substituent of MurNAc 6-phosphate, producing GlcNAc 6-phosphate and D-lactate.</text>
</comment>
<dbReference type="InterPro" id="IPR001347">
    <property type="entry name" value="SIS_dom"/>
</dbReference>
<dbReference type="InterPro" id="IPR005488">
    <property type="entry name" value="Etherase_MurQ"/>
</dbReference>